<keyword evidence="3" id="KW-1185">Reference proteome</keyword>
<sequence length="55" mass="5644">MAVVLALEGLLYAAFPGAMRRALATLALQPSERLRLVGLGVAVVAVVAATLLVRA</sequence>
<evidence type="ECO:0000313" key="3">
    <source>
        <dbReference type="Proteomes" id="UP000245048"/>
    </source>
</evidence>
<accession>A0A2U1VAD9</accession>
<reference evidence="3" key="1">
    <citation type="submission" date="2017-10" db="EMBL/GenBank/DDBJ databases">
        <authorList>
            <person name="Toshchakov S.V."/>
            <person name="Goeva M.A."/>
        </authorList>
    </citation>
    <scope>NUCLEOTIDE SEQUENCE [LARGE SCALE GENOMIC DNA]</scope>
    <source>
        <strain evidence="3">JR1/69-1-13</strain>
    </source>
</reference>
<feature type="transmembrane region" description="Helical" evidence="1">
    <location>
        <begin position="34"/>
        <end position="53"/>
    </location>
</feature>
<dbReference type="Pfam" id="PF09838">
    <property type="entry name" value="DUF2065"/>
    <property type="match status" value="1"/>
</dbReference>
<comment type="caution">
    <text evidence="2">The sequence shown here is derived from an EMBL/GenBank/DDBJ whole genome shotgun (WGS) entry which is preliminary data.</text>
</comment>
<dbReference type="AlphaFoldDB" id="A0A2U1VAD9"/>
<proteinExistence type="predicted"/>
<keyword evidence="1" id="KW-1133">Transmembrane helix</keyword>
<gene>
    <name evidence="2" type="ORF">CR165_01135</name>
</gene>
<protein>
    <recommendedName>
        <fullName evidence="4">DUF2065 domain-containing protein</fullName>
    </recommendedName>
</protein>
<dbReference type="EMBL" id="PDOA01000001">
    <property type="protein sequence ID" value="PWC30890.1"/>
    <property type="molecule type" value="Genomic_DNA"/>
</dbReference>
<evidence type="ECO:0008006" key="4">
    <source>
        <dbReference type="Google" id="ProtNLM"/>
    </source>
</evidence>
<name>A0A2U1VAD9_9PROT</name>
<keyword evidence="1" id="KW-0812">Transmembrane</keyword>
<dbReference type="OrthoDB" id="9815199at2"/>
<dbReference type="Proteomes" id="UP000245048">
    <property type="component" value="Unassembled WGS sequence"/>
</dbReference>
<evidence type="ECO:0000256" key="1">
    <source>
        <dbReference type="SAM" id="Phobius"/>
    </source>
</evidence>
<evidence type="ECO:0000313" key="2">
    <source>
        <dbReference type="EMBL" id="PWC30890.1"/>
    </source>
</evidence>
<organism evidence="2 3">
    <name type="scientific">Teichococcus aestuarii</name>
    <dbReference type="NCBI Taxonomy" id="568898"/>
    <lineage>
        <taxon>Bacteria</taxon>
        <taxon>Pseudomonadati</taxon>
        <taxon>Pseudomonadota</taxon>
        <taxon>Alphaproteobacteria</taxon>
        <taxon>Acetobacterales</taxon>
        <taxon>Roseomonadaceae</taxon>
        <taxon>Roseomonas</taxon>
    </lineage>
</organism>
<dbReference type="InterPro" id="IPR019201">
    <property type="entry name" value="DUF2065"/>
</dbReference>
<keyword evidence="1" id="KW-0472">Membrane</keyword>